<proteinExistence type="predicted"/>
<sequence>MDGSATAFGNIVSTLSADRRDMKLAAVTSALSSVCSQANGGSEPTPAQLFAALLTSLTKGQHRLELLKLLNATIAYAPSLLVRSNVGTLLKLTPGGEDKAVLRQVMTLYGHLVKSGGDGYEMCLSSILAHLTSPTPKTRKHSAATLKFILEGADTPAPVRSAIDDFVLEILADVKASNSILTLLRPVASLLSDRVALALVGVIDQPATLPFLVDFAQNSESRQSMAEDVKQQLVASLLKKYSAIPKASIEEYALAITSFQVSNPSVSSAVVWMLVTMMSSNPSVVPTFKRYARSVTDGVDDVKVGEALGKRVALSGNGEGVEVLGWWGEVRELGLRPAVTHLVSAHAATTNNKAKRSILSALSSLVSARGHGAVIDLKIYDDVVLEALKVDSDTACDLELYKSVMLPLARQADVKSRSNTLTAVEQQAMKAKVSNIWEIAIPFCNNSSNSDNCETFIPTIVKVMSDVKYDLTSVGTKCLTGMVTCYPVLATSIGGKVVTSLFNVADKSDKDTVKLGIVCACIQSWVTAGAPVGGIFKKLLQRLLTNVQPPYDAEKVDKVNHLLTLLLSILAGVEGDNIKLVFRTVKTIIRTGKCGKKSFRVLAQLLETQGDALTNEGPTEIIEIITDSLLTCDVGSRLERLKSLKFVIENLDNSKHPDVIPETVGEVLLCLKDSNMKVREAGYECLLLLCDRRGDVKDFFQIVVGAIAAKTPHMRSAAVMGLSRLVFERRECEVTRSLVGDLLSVVCILFKEKAREVIKSAVGFVRVAVASMTKEDLEHRLEEVVNGLMLWNSGKDRFRAKIKIILKKLIRTYGHELIKELVPKDDERLITHIRKVAEREKRKRANGRDGGDEDDFEGMMDDDERDSDGGRTFMSGMTGATGLTQLSRMTGKTGRTADSKLTGKTGKTAKSNITGDGKLTGGVQVKGGLVDMLDAGSNLKWVGDGNEQDEFEDGSDDEVMEFDDMGRLVVDDFEDNEGGDFGGDDVMEDAGDLIDAAASARELSKNNSGARSVAGSSRAMKYDLAQEKAEKHRQKRQRTDASNVPGAQFKSKKAGGDVKKKGAKFEPYAYIPLDGKGYTKKHRGKTVEMMSNIVRTKGKGGKGGGERAGGRGKRKRS</sequence>
<keyword evidence="3" id="KW-1185">Reference proteome</keyword>
<accession>A0A9W7E7W9</accession>
<dbReference type="Proteomes" id="UP001165085">
    <property type="component" value="Unassembled WGS sequence"/>
</dbReference>
<feature type="region of interest" description="Disordered" evidence="1">
    <location>
        <begin position="839"/>
        <end position="909"/>
    </location>
</feature>
<protein>
    <recommendedName>
        <fullName evidence="4">Ribosomal RNA-processing protein 12-like conserved domain-containing protein</fullName>
    </recommendedName>
</protein>
<dbReference type="Gene3D" id="1.25.10.10">
    <property type="entry name" value="Leucine-rich Repeat Variant"/>
    <property type="match status" value="2"/>
</dbReference>
<name>A0A9W7E7W9_9STRA</name>
<evidence type="ECO:0000256" key="1">
    <source>
        <dbReference type="SAM" id="MobiDB-lite"/>
    </source>
</evidence>
<evidence type="ECO:0000313" key="2">
    <source>
        <dbReference type="EMBL" id="GMH69257.1"/>
    </source>
</evidence>
<dbReference type="InterPro" id="IPR052087">
    <property type="entry name" value="RRP12"/>
</dbReference>
<dbReference type="PANTHER" id="PTHR48287:SF1">
    <property type="entry name" value="ARM REPEAT SUPERFAMILY PROTEIN"/>
    <property type="match status" value="1"/>
</dbReference>
<evidence type="ECO:0000313" key="3">
    <source>
        <dbReference type="Proteomes" id="UP001165085"/>
    </source>
</evidence>
<comment type="caution">
    <text evidence="2">The sequence shown here is derived from an EMBL/GenBank/DDBJ whole genome shotgun (WGS) entry which is preliminary data.</text>
</comment>
<dbReference type="InterPro" id="IPR016024">
    <property type="entry name" value="ARM-type_fold"/>
</dbReference>
<dbReference type="SUPFAM" id="SSF48371">
    <property type="entry name" value="ARM repeat"/>
    <property type="match status" value="1"/>
</dbReference>
<feature type="region of interest" description="Disordered" evidence="1">
    <location>
        <begin position="1025"/>
        <end position="1058"/>
    </location>
</feature>
<feature type="compositionally biased region" description="Acidic residues" evidence="1">
    <location>
        <begin position="851"/>
        <end position="866"/>
    </location>
</feature>
<reference evidence="3" key="1">
    <citation type="journal article" date="2023" name="Commun. Biol.">
        <title>Genome analysis of Parmales, the sister group of diatoms, reveals the evolutionary specialization of diatoms from phago-mixotrophs to photoautotrophs.</title>
        <authorList>
            <person name="Ban H."/>
            <person name="Sato S."/>
            <person name="Yoshikawa S."/>
            <person name="Yamada K."/>
            <person name="Nakamura Y."/>
            <person name="Ichinomiya M."/>
            <person name="Sato N."/>
            <person name="Blanc-Mathieu R."/>
            <person name="Endo H."/>
            <person name="Kuwata A."/>
            <person name="Ogata H."/>
        </authorList>
    </citation>
    <scope>NUCLEOTIDE SEQUENCE [LARGE SCALE GENOMIC DNA]</scope>
    <source>
        <strain evidence="3">NIES 3701</strain>
    </source>
</reference>
<dbReference type="OrthoDB" id="2192888at2759"/>
<dbReference type="AlphaFoldDB" id="A0A9W7E7W9"/>
<dbReference type="InterPro" id="IPR011989">
    <property type="entry name" value="ARM-like"/>
</dbReference>
<dbReference type="PANTHER" id="PTHR48287">
    <property type="entry name" value="ARM REPEAT SUPERFAMILY PROTEIN"/>
    <property type="match status" value="1"/>
</dbReference>
<dbReference type="EMBL" id="BRXY01000131">
    <property type="protein sequence ID" value="GMH69257.1"/>
    <property type="molecule type" value="Genomic_DNA"/>
</dbReference>
<feature type="compositionally biased region" description="Polar residues" evidence="1">
    <location>
        <begin position="881"/>
        <end position="890"/>
    </location>
</feature>
<evidence type="ECO:0008006" key="4">
    <source>
        <dbReference type="Google" id="ProtNLM"/>
    </source>
</evidence>
<gene>
    <name evidence="2" type="ORF">TrST_g1112</name>
</gene>
<feature type="compositionally biased region" description="Basic and acidic residues" evidence="1">
    <location>
        <begin position="839"/>
        <end position="850"/>
    </location>
</feature>
<feature type="region of interest" description="Disordered" evidence="1">
    <location>
        <begin position="1091"/>
        <end position="1117"/>
    </location>
</feature>
<organism evidence="2 3">
    <name type="scientific">Triparma strigata</name>
    <dbReference type="NCBI Taxonomy" id="1606541"/>
    <lineage>
        <taxon>Eukaryota</taxon>
        <taxon>Sar</taxon>
        <taxon>Stramenopiles</taxon>
        <taxon>Ochrophyta</taxon>
        <taxon>Bolidophyceae</taxon>
        <taxon>Parmales</taxon>
        <taxon>Triparmaceae</taxon>
        <taxon>Triparma</taxon>
    </lineage>
</organism>